<evidence type="ECO:0000256" key="1">
    <source>
        <dbReference type="SAM" id="MobiDB-lite"/>
    </source>
</evidence>
<feature type="non-terminal residue" evidence="2">
    <location>
        <position position="129"/>
    </location>
</feature>
<dbReference type="EMBL" id="JAXCGZ010004137">
    <property type="protein sequence ID" value="KAK7082211.1"/>
    <property type="molecule type" value="Genomic_DNA"/>
</dbReference>
<feature type="region of interest" description="Disordered" evidence="1">
    <location>
        <begin position="1"/>
        <end position="76"/>
    </location>
</feature>
<feature type="compositionally biased region" description="Polar residues" evidence="1">
    <location>
        <begin position="113"/>
        <end position="123"/>
    </location>
</feature>
<dbReference type="Proteomes" id="UP001381693">
    <property type="component" value="Unassembled WGS sequence"/>
</dbReference>
<comment type="caution">
    <text evidence="2">The sequence shown here is derived from an EMBL/GenBank/DDBJ whole genome shotgun (WGS) entry which is preliminary data.</text>
</comment>
<feature type="compositionally biased region" description="Polar residues" evidence="1">
    <location>
        <begin position="1"/>
        <end position="32"/>
    </location>
</feature>
<feature type="region of interest" description="Disordered" evidence="1">
    <location>
        <begin position="100"/>
        <end position="129"/>
    </location>
</feature>
<evidence type="ECO:0000313" key="2">
    <source>
        <dbReference type="EMBL" id="KAK7082211.1"/>
    </source>
</evidence>
<organism evidence="2 3">
    <name type="scientific">Halocaridina rubra</name>
    <name type="common">Hawaiian red shrimp</name>
    <dbReference type="NCBI Taxonomy" id="373956"/>
    <lineage>
        <taxon>Eukaryota</taxon>
        <taxon>Metazoa</taxon>
        <taxon>Ecdysozoa</taxon>
        <taxon>Arthropoda</taxon>
        <taxon>Crustacea</taxon>
        <taxon>Multicrustacea</taxon>
        <taxon>Malacostraca</taxon>
        <taxon>Eumalacostraca</taxon>
        <taxon>Eucarida</taxon>
        <taxon>Decapoda</taxon>
        <taxon>Pleocyemata</taxon>
        <taxon>Caridea</taxon>
        <taxon>Atyoidea</taxon>
        <taxon>Atyidae</taxon>
        <taxon>Halocaridina</taxon>
    </lineage>
</organism>
<sequence>MSSPHNQDIGSNNSPNNYMRYSTPRGNYNSDSPGGHFRSGGRRGGFRLFGDFNKSNSNGNFRGGRGRGSARGPLSKDSEIIIDSDLSTIAGHIVHEVISDAEVENSPVHESGSDSPNIATSSTSEKDTN</sequence>
<gene>
    <name evidence="2" type="ORF">SK128_011332</name>
</gene>
<proteinExistence type="predicted"/>
<protein>
    <submittedName>
        <fullName evidence="2">Uncharacterized protein</fullName>
    </submittedName>
</protein>
<feature type="compositionally biased region" description="Low complexity" evidence="1">
    <location>
        <begin position="46"/>
        <end position="60"/>
    </location>
</feature>
<accession>A0AAN8XG29</accession>
<reference evidence="2 3" key="1">
    <citation type="submission" date="2023-11" db="EMBL/GenBank/DDBJ databases">
        <title>Halocaridina rubra genome assembly.</title>
        <authorList>
            <person name="Smith C."/>
        </authorList>
    </citation>
    <scope>NUCLEOTIDE SEQUENCE [LARGE SCALE GENOMIC DNA]</scope>
    <source>
        <strain evidence="2">EP-1</strain>
        <tissue evidence="2">Whole</tissue>
    </source>
</reference>
<keyword evidence="3" id="KW-1185">Reference proteome</keyword>
<name>A0AAN8XG29_HALRR</name>
<evidence type="ECO:0000313" key="3">
    <source>
        <dbReference type="Proteomes" id="UP001381693"/>
    </source>
</evidence>
<dbReference type="AlphaFoldDB" id="A0AAN8XG29"/>